<reference evidence="2" key="1">
    <citation type="journal article" date="2015" name="Nature">
        <title>Complex archaea that bridge the gap between prokaryotes and eukaryotes.</title>
        <authorList>
            <person name="Spang A."/>
            <person name="Saw J.H."/>
            <person name="Jorgensen S.L."/>
            <person name="Zaremba-Niedzwiedzka K."/>
            <person name="Martijn J."/>
            <person name="Lind A.E."/>
            <person name="van Eijk R."/>
            <person name="Schleper C."/>
            <person name="Guy L."/>
            <person name="Ettema T.J."/>
        </authorList>
    </citation>
    <scope>NUCLEOTIDE SEQUENCE</scope>
</reference>
<dbReference type="Pfam" id="PF12728">
    <property type="entry name" value="HTH_17"/>
    <property type="match status" value="1"/>
</dbReference>
<proteinExistence type="predicted"/>
<dbReference type="InterPro" id="IPR041657">
    <property type="entry name" value="HTH_17"/>
</dbReference>
<comment type="caution">
    <text evidence="2">The sequence shown here is derived from an EMBL/GenBank/DDBJ whole genome shotgun (WGS) entry which is preliminary data.</text>
</comment>
<dbReference type="NCBIfam" id="TIGR01764">
    <property type="entry name" value="excise"/>
    <property type="match status" value="1"/>
</dbReference>
<dbReference type="GO" id="GO:0003677">
    <property type="term" value="F:DNA binding"/>
    <property type="evidence" value="ECO:0007669"/>
    <property type="project" value="InterPro"/>
</dbReference>
<dbReference type="InterPro" id="IPR009061">
    <property type="entry name" value="DNA-bd_dom_put_sf"/>
</dbReference>
<dbReference type="AlphaFoldDB" id="A0A0F8X8S5"/>
<feature type="domain" description="Helix-turn-helix" evidence="1">
    <location>
        <begin position="11"/>
        <end position="58"/>
    </location>
</feature>
<dbReference type="InterPro" id="IPR010093">
    <property type="entry name" value="SinI_DNA-bd"/>
</dbReference>
<evidence type="ECO:0000259" key="1">
    <source>
        <dbReference type="Pfam" id="PF12728"/>
    </source>
</evidence>
<accession>A0A0F8X8S5</accession>
<gene>
    <name evidence="2" type="ORF">LCGC14_2973390</name>
</gene>
<name>A0A0F8X8S5_9ZZZZ</name>
<evidence type="ECO:0000313" key="2">
    <source>
        <dbReference type="EMBL" id="KKK65512.1"/>
    </source>
</evidence>
<protein>
    <recommendedName>
        <fullName evidence="1">Helix-turn-helix domain-containing protein</fullName>
    </recommendedName>
</protein>
<organism evidence="2">
    <name type="scientific">marine sediment metagenome</name>
    <dbReference type="NCBI Taxonomy" id="412755"/>
    <lineage>
        <taxon>unclassified sequences</taxon>
        <taxon>metagenomes</taxon>
        <taxon>ecological metagenomes</taxon>
    </lineage>
</organism>
<sequence length="64" mass="7530">MNNTKDKTQHLLNVDELAARLNVPKGWIYERTSRGDIPFIKVGKYVRFEWNAILDWLKDEPDLG</sequence>
<dbReference type="EMBL" id="LAZR01060519">
    <property type="protein sequence ID" value="KKK65512.1"/>
    <property type="molecule type" value="Genomic_DNA"/>
</dbReference>
<dbReference type="SUPFAM" id="SSF46955">
    <property type="entry name" value="Putative DNA-binding domain"/>
    <property type="match status" value="1"/>
</dbReference>